<gene>
    <name evidence="1" type="ORF">S01H1_17897</name>
</gene>
<comment type="caution">
    <text evidence="1">The sequence shown here is derived from an EMBL/GenBank/DDBJ whole genome shotgun (WGS) entry which is preliminary data.</text>
</comment>
<feature type="non-terminal residue" evidence="1">
    <location>
        <position position="1"/>
    </location>
</feature>
<proteinExistence type="predicted"/>
<dbReference type="EMBL" id="BARS01009522">
    <property type="protein sequence ID" value="GAF75864.1"/>
    <property type="molecule type" value="Genomic_DNA"/>
</dbReference>
<accession>X0S4B3</accession>
<protein>
    <submittedName>
        <fullName evidence="1">Uncharacterized protein</fullName>
    </submittedName>
</protein>
<evidence type="ECO:0000313" key="1">
    <source>
        <dbReference type="EMBL" id="GAF75864.1"/>
    </source>
</evidence>
<dbReference type="AlphaFoldDB" id="X0S4B3"/>
<name>X0S4B3_9ZZZZ</name>
<reference evidence="1" key="1">
    <citation type="journal article" date="2014" name="Front. Microbiol.">
        <title>High frequency of phylogenetically diverse reductive dehalogenase-homologous genes in deep subseafloor sedimentary metagenomes.</title>
        <authorList>
            <person name="Kawai M."/>
            <person name="Futagami T."/>
            <person name="Toyoda A."/>
            <person name="Takaki Y."/>
            <person name="Nishi S."/>
            <person name="Hori S."/>
            <person name="Arai W."/>
            <person name="Tsubouchi T."/>
            <person name="Morono Y."/>
            <person name="Uchiyama I."/>
            <person name="Ito T."/>
            <person name="Fujiyama A."/>
            <person name="Inagaki F."/>
            <person name="Takami H."/>
        </authorList>
    </citation>
    <scope>NUCLEOTIDE SEQUENCE</scope>
    <source>
        <strain evidence="1">Expedition CK06-06</strain>
    </source>
</reference>
<sequence length="60" mass="7309">DYIYTRLERPERRLNHGDWMPALYYMQNKMGSINQTDIDNGYTQEIHDEIIQDLTNYLNQ</sequence>
<organism evidence="1">
    <name type="scientific">marine sediment metagenome</name>
    <dbReference type="NCBI Taxonomy" id="412755"/>
    <lineage>
        <taxon>unclassified sequences</taxon>
        <taxon>metagenomes</taxon>
        <taxon>ecological metagenomes</taxon>
    </lineage>
</organism>